<dbReference type="GO" id="GO:0006654">
    <property type="term" value="P:phosphatidic acid biosynthetic process"/>
    <property type="evidence" value="ECO:0007669"/>
    <property type="project" value="TreeGrafter"/>
</dbReference>
<dbReference type="InterPro" id="IPR002123">
    <property type="entry name" value="Plipid/glycerol_acylTrfase"/>
</dbReference>
<gene>
    <name evidence="7" type="ORF">QJ522_11975</name>
</gene>
<dbReference type="GO" id="GO:0003841">
    <property type="term" value="F:1-acylglycerol-3-phosphate O-acyltransferase activity"/>
    <property type="evidence" value="ECO:0007669"/>
    <property type="project" value="TreeGrafter"/>
</dbReference>
<comment type="pathway">
    <text evidence="1">Lipid metabolism.</text>
</comment>
<keyword evidence="5" id="KW-0472">Membrane</keyword>
<keyword evidence="5" id="KW-1133">Transmembrane helix</keyword>
<keyword evidence="3 7" id="KW-0012">Acyltransferase</keyword>
<feature type="region of interest" description="Disordered" evidence="4">
    <location>
        <begin position="209"/>
        <end position="231"/>
    </location>
</feature>
<sequence length="231" mass="26382">MLKETIKVKWYFVARFLCQVFTLLFFRYRVYGRNQIPADGPFIVAGNHQSFLDPVFMGIGAKRRMLFMARDSLFRSRLFGGLIRSTNAIPLARDKADIGAIKLVLARLKEGHGVCLYPEGTRSSDGKITAFKPGFGLLCRRSQAPVVPALVDGAFECWPRHRTLFSPGPIVVWFGEPLPPEEIRRMTNEQLADWLTHTLRQMQHHCRLKQGKPPYDYTDESPSPDSRQSIE</sequence>
<feature type="transmembrane region" description="Helical" evidence="5">
    <location>
        <begin position="12"/>
        <end position="31"/>
    </location>
</feature>
<evidence type="ECO:0000256" key="2">
    <source>
        <dbReference type="ARBA" id="ARBA00022679"/>
    </source>
</evidence>
<feature type="compositionally biased region" description="Polar residues" evidence="4">
    <location>
        <begin position="220"/>
        <end position="231"/>
    </location>
</feature>
<accession>A0AAW6TVK1</accession>
<dbReference type="CDD" id="cd07989">
    <property type="entry name" value="LPLAT_AGPAT-like"/>
    <property type="match status" value="1"/>
</dbReference>
<protein>
    <submittedName>
        <fullName evidence="7">Lysophospholipid acyltransferase family protein</fullName>
    </submittedName>
</protein>
<evidence type="ECO:0000259" key="6">
    <source>
        <dbReference type="SMART" id="SM00563"/>
    </source>
</evidence>
<keyword evidence="2" id="KW-0808">Transferase</keyword>
<comment type="caution">
    <text evidence="7">The sequence shown here is derived from an EMBL/GenBank/DDBJ whole genome shotgun (WGS) entry which is preliminary data.</text>
</comment>
<dbReference type="AlphaFoldDB" id="A0AAW6TVK1"/>
<evidence type="ECO:0000313" key="8">
    <source>
        <dbReference type="Proteomes" id="UP001431776"/>
    </source>
</evidence>
<dbReference type="PANTHER" id="PTHR10434:SF11">
    <property type="entry name" value="1-ACYL-SN-GLYCEROL-3-PHOSPHATE ACYLTRANSFERASE"/>
    <property type="match status" value="1"/>
</dbReference>
<name>A0AAW6TVK1_9BACT</name>
<evidence type="ECO:0000256" key="1">
    <source>
        <dbReference type="ARBA" id="ARBA00005189"/>
    </source>
</evidence>
<reference evidence="7" key="1">
    <citation type="submission" date="2023-05" db="EMBL/GenBank/DDBJ databases">
        <title>Anaerotaeda fermentans gen. nov., sp. nov., a novel anaerobic planctomycete of the new family within the order Sedimentisphaerales isolated from Taman Peninsula, Russia.</title>
        <authorList>
            <person name="Khomyakova M.A."/>
            <person name="Merkel A.Y."/>
            <person name="Slobodkin A.I."/>
        </authorList>
    </citation>
    <scope>NUCLEOTIDE SEQUENCE</scope>
    <source>
        <strain evidence="7">M17dextr</strain>
    </source>
</reference>
<keyword evidence="8" id="KW-1185">Reference proteome</keyword>
<dbReference type="RefSeq" id="WP_349245175.1">
    <property type="nucleotide sequence ID" value="NZ_JASCXX010000013.1"/>
</dbReference>
<dbReference type="SUPFAM" id="SSF69593">
    <property type="entry name" value="Glycerol-3-phosphate (1)-acyltransferase"/>
    <property type="match status" value="1"/>
</dbReference>
<feature type="domain" description="Phospholipid/glycerol acyltransferase" evidence="6">
    <location>
        <begin position="42"/>
        <end position="154"/>
    </location>
</feature>
<evidence type="ECO:0000313" key="7">
    <source>
        <dbReference type="EMBL" id="MDI6449766.1"/>
    </source>
</evidence>
<organism evidence="7 8">
    <name type="scientific">Anaerobaca lacustris</name>
    <dbReference type="NCBI Taxonomy" id="3044600"/>
    <lineage>
        <taxon>Bacteria</taxon>
        <taxon>Pseudomonadati</taxon>
        <taxon>Planctomycetota</taxon>
        <taxon>Phycisphaerae</taxon>
        <taxon>Sedimentisphaerales</taxon>
        <taxon>Anaerobacaceae</taxon>
        <taxon>Anaerobaca</taxon>
    </lineage>
</organism>
<dbReference type="Proteomes" id="UP001431776">
    <property type="component" value="Unassembled WGS sequence"/>
</dbReference>
<evidence type="ECO:0000256" key="3">
    <source>
        <dbReference type="ARBA" id="ARBA00023315"/>
    </source>
</evidence>
<evidence type="ECO:0000256" key="4">
    <source>
        <dbReference type="SAM" id="MobiDB-lite"/>
    </source>
</evidence>
<evidence type="ECO:0000256" key="5">
    <source>
        <dbReference type="SAM" id="Phobius"/>
    </source>
</evidence>
<keyword evidence="5" id="KW-0812">Transmembrane</keyword>
<dbReference type="EMBL" id="JASCXX010000013">
    <property type="protein sequence ID" value="MDI6449766.1"/>
    <property type="molecule type" value="Genomic_DNA"/>
</dbReference>
<dbReference type="Pfam" id="PF01553">
    <property type="entry name" value="Acyltransferase"/>
    <property type="match status" value="1"/>
</dbReference>
<proteinExistence type="predicted"/>
<dbReference type="SMART" id="SM00563">
    <property type="entry name" value="PlsC"/>
    <property type="match status" value="1"/>
</dbReference>
<dbReference type="PANTHER" id="PTHR10434">
    <property type="entry name" value="1-ACYL-SN-GLYCEROL-3-PHOSPHATE ACYLTRANSFERASE"/>
    <property type="match status" value="1"/>
</dbReference>